<accession>A0ABV7DPC3</accession>
<dbReference type="InterPro" id="IPR029465">
    <property type="entry name" value="ATPgrasp_TupA"/>
</dbReference>
<keyword evidence="2" id="KW-1185">Reference proteome</keyword>
<name>A0ABV7DPC3_9HYPH</name>
<dbReference type="Proteomes" id="UP001595377">
    <property type="component" value="Unassembled WGS sequence"/>
</dbReference>
<dbReference type="EMBL" id="JBHRSP010000050">
    <property type="protein sequence ID" value="MFC3076239.1"/>
    <property type="molecule type" value="Genomic_DNA"/>
</dbReference>
<sequence length="332" mass="38420">MERQVRKEMFPAPGRRERTFKELFRRLVWRLIRPLPDKPYLMLKYRLIKGVWPDIDHPKTFCEKVQARKLYDRNPLYVTLVDKARAKAFIAARVGERHVVPTYWTGTDLAAVDWEAVPLPAVVKPTHASGHGRFLHTREDVAELLRDDPGPAWLAIDHASYNREWAYGGVEPRIIVEAMLLVDGDVPWDYRLFTFDGVVSHIEVELNAGGEDYICTYSPDWVRLQVRDPDYLPAYPGDLARPAQLDEMLRIAGTIARGFDFLRVDLYAGRDWVRVGELTLYPDGGFERFDPPERDRILGDRWTLGFAIPGSAGRVRRTRFRGRPKTLLTFLF</sequence>
<evidence type="ECO:0000313" key="2">
    <source>
        <dbReference type="Proteomes" id="UP001595377"/>
    </source>
</evidence>
<comment type="caution">
    <text evidence="1">The sequence shown here is derived from an EMBL/GenBank/DDBJ whole genome shotgun (WGS) entry which is preliminary data.</text>
</comment>
<gene>
    <name evidence="1" type="ORF">ACFOHH_24210</name>
</gene>
<organism evidence="1 2">
    <name type="scientific">Shinella pollutisoli</name>
    <dbReference type="NCBI Taxonomy" id="2250594"/>
    <lineage>
        <taxon>Bacteria</taxon>
        <taxon>Pseudomonadati</taxon>
        <taxon>Pseudomonadota</taxon>
        <taxon>Alphaproteobacteria</taxon>
        <taxon>Hyphomicrobiales</taxon>
        <taxon>Rhizobiaceae</taxon>
        <taxon>Shinella</taxon>
    </lineage>
</organism>
<evidence type="ECO:0000313" key="1">
    <source>
        <dbReference type="EMBL" id="MFC3076239.1"/>
    </source>
</evidence>
<dbReference type="Pfam" id="PF14305">
    <property type="entry name" value="ATPgrasp_TupA"/>
    <property type="match status" value="1"/>
</dbReference>
<dbReference type="RefSeq" id="WP_257316129.1">
    <property type="nucleotide sequence ID" value="NZ_JANFDG010000017.1"/>
</dbReference>
<reference evidence="2" key="1">
    <citation type="journal article" date="2019" name="Int. J. Syst. Evol. Microbiol.">
        <title>The Global Catalogue of Microorganisms (GCM) 10K type strain sequencing project: providing services to taxonomists for standard genome sequencing and annotation.</title>
        <authorList>
            <consortium name="The Broad Institute Genomics Platform"/>
            <consortium name="The Broad Institute Genome Sequencing Center for Infectious Disease"/>
            <person name="Wu L."/>
            <person name="Ma J."/>
        </authorList>
    </citation>
    <scope>NUCLEOTIDE SEQUENCE [LARGE SCALE GENOMIC DNA]</scope>
    <source>
        <strain evidence="2">KCTC 52677</strain>
    </source>
</reference>
<proteinExistence type="predicted"/>
<protein>
    <submittedName>
        <fullName evidence="1">ATP-grasp fold amidoligase family protein</fullName>
    </submittedName>
</protein>